<organism evidence="3 4">
    <name type="scientific">Daphnia magna</name>
    <dbReference type="NCBI Taxonomy" id="35525"/>
    <lineage>
        <taxon>Eukaryota</taxon>
        <taxon>Metazoa</taxon>
        <taxon>Ecdysozoa</taxon>
        <taxon>Arthropoda</taxon>
        <taxon>Crustacea</taxon>
        <taxon>Branchiopoda</taxon>
        <taxon>Diplostraca</taxon>
        <taxon>Cladocera</taxon>
        <taxon>Anomopoda</taxon>
        <taxon>Daphniidae</taxon>
        <taxon>Daphnia</taxon>
    </lineage>
</organism>
<evidence type="ECO:0000313" key="4">
    <source>
        <dbReference type="Proteomes" id="UP001234178"/>
    </source>
</evidence>
<dbReference type="InterPro" id="IPR043504">
    <property type="entry name" value="Peptidase_S1_PA_chymotrypsin"/>
</dbReference>
<protein>
    <recommendedName>
        <fullName evidence="2">Peptidase S1 domain-containing protein</fullName>
    </recommendedName>
</protein>
<evidence type="ECO:0000256" key="1">
    <source>
        <dbReference type="SAM" id="SignalP"/>
    </source>
</evidence>
<dbReference type="Proteomes" id="UP001234178">
    <property type="component" value="Unassembled WGS sequence"/>
</dbReference>
<dbReference type="InterPro" id="IPR001254">
    <property type="entry name" value="Trypsin_dom"/>
</dbReference>
<feature type="domain" description="Peptidase S1" evidence="2">
    <location>
        <begin position="240"/>
        <end position="468"/>
    </location>
</feature>
<keyword evidence="4" id="KW-1185">Reference proteome</keyword>
<evidence type="ECO:0000259" key="2">
    <source>
        <dbReference type="PROSITE" id="PS50240"/>
    </source>
</evidence>
<dbReference type="PROSITE" id="PS50240">
    <property type="entry name" value="TRYPSIN_DOM"/>
    <property type="match status" value="2"/>
</dbReference>
<comment type="caution">
    <text evidence="3">The sequence shown here is derived from an EMBL/GenBank/DDBJ whole genome shotgun (WGS) entry which is preliminary data.</text>
</comment>
<dbReference type="InterPro" id="IPR001314">
    <property type="entry name" value="Peptidase_S1A"/>
</dbReference>
<feature type="chain" id="PRO_5045357330" description="Peptidase S1 domain-containing protein" evidence="1">
    <location>
        <begin position="22"/>
        <end position="474"/>
    </location>
</feature>
<dbReference type="EMBL" id="JAOYFB010000005">
    <property type="protein sequence ID" value="KAK4015939.1"/>
    <property type="molecule type" value="Genomic_DNA"/>
</dbReference>
<accession>A0ABQ9ZTX6</accession>
<dbReference type="Pfam" id="PF00089">
    <property type="entry name" value="Trypsin"/>
    <property type="match status" value="2"/>
</dbReference>
<dbReference type="PRINTS" id="PR00722">
    <property type="entry name" value="CHYMOTRYPSIN"/>
</dbReference>
<name>A0ABQ9ZTX6_9CRUS</name>
<feature type="signal peptide" evidence="1">
    <location>
        <begin position="1"/>
        <end position="21"/>
    </location>
</feature>
<reference evidence="3 4" key="1">
    <citation type="journal article" date="2023" name="Nucleic Acids Res.">
        <title>The hologenome of Daphnia magna reveals possible DNA methylation and microbiome-mediated evolution of the host genome.</title>
        <authorList>
            <person name="Chaturvedi A."/>
            <person name="Li X."/>
            <person name="Dhandapani V."/>
            <person name="Marshall H."/>
            <person name="Kissane S."/>
            <person name="Cuenca-Cambronero M."/>
            <person name="Asole G."/>
            <person name="Calvet F."/>
            <person name="Ruiz-Romero M."/>
            <person name="Marangio P."/>
            <person name="Guigo R."/>
            <person name="Rago D."/>
            <person name="Mirbahai L."/>
            <person name="Eastwood N."/>
            <person name="Colbourne J.K."/>
            <person name="Zhou J."/>
            <person name="Mallon E."/>
            <person name="Orsini L."/>
        </authorList>
    </citation>
    <scope>NUCLEOTIDE SEQUENCE [LARGE SCALE GENOMIC DNA]</scope>
    <source>
        <strain evidence="3">LRV0_1</strain>
    </source>
</reference>
<dbReference type="SMART" id="SM00020">
    <property type="entry name" value="Tryp_SPc"/>
    <property type="match status" value="2"/>
</dbReference>
<feature type="domain" description="Peptidase S1" evidence="2">
    <location>
        <begin position="22"/>
        <end position="249"/>
    </location>
</feature>
<sequence>MKVAIVKAIIFIGCLFVSALAISQGDDAGEGEFPYIVSVTYNDEHICGGFIYSNYFVLTAASCLIGKSPWNTAVVIAQLSLIQPDVDELRIQALSFYIYPEYEEVYHTNDLALIKVNQPIPYGPHVNFIYYEEANDTDTSATVMGWGATQDGGAPSTKLRKAVVTLPADCQSYGIDEFVINTMICAGINEIDKASPCNYDQGSPLVQGNYAIGRMKYVTFLLVSVIVSTATGVLDKSERVTNGVQASAGDFPYIASVTVGGQHICGGFIYNQEWIVTSASCVFDYLPSELRVTVAQLSLINDDPEEKVYAIFRVVLFDGYDYTSGLHDIALLQTASPIEFSTNVNFILYDEARESPADKGILAGWGATFEGGLASSRLRSIEVTFGSDCKAYGEDQYYPNYMLCAGGSAVDTGNPCPLDEGSPLVQESNGVLYAVGIMSKNKGCGTAAEPTIYTRTMPYYPWFAKVAGDQPTPI</sequence>
<dbReference type="InterPro" id="IPR009003">
    <property type="entry name" value="Peptidase_S1_PA"/>
</dbReference>
<dbReference type="SUPFAM" id="SSF50494">
    <property type="entry name" value="Trypsin-like serine proteases"/>
    <property type="match status" value="2"/>
</dbReference>
<dbReference type="CDD" id="cd00190">
    <property type="entry name" value="Tryp_SPc"/>
    <property type="match status" value="2"/>
</dbReference>
<proteinExistence type="predicted"/>
<evidence type="ECO:0000313" key="3">
    <source>
        <dbReference type="EMBL" id="KAK4015939.1"/>
    </source>
</evidence>
<dbReference type="PANTHER" id="PTHR24258:SF140">
    <property type="entry name" value="BCDNA.GH08420-RELATED"/>
    <property type="match status" value="1"/>
</dbReference>
<keyword evidence="1" id="KW-0732">Signal</keyword>
<gene>
    <name evidence="3" type="ORF">OUZ56_030905</name>
</gene>
<dbReference type="PANTHER" id="PTHR24258">
    <property type="entry name" value="SERINE PROTEASE-RELATED"/>
    <property type="match status" value="1"/>
</dbReference>
<dbReference type="Gene3D" id="2.40.10.10">
    <property type="entry name" value="Trypsin-like serine proteases"/>
    <property type="match status" value="2"/>
</dbReference>